<feature type="compositionally biased region" description="Basic and acidic residues" evidence="1">
    <location>
        <begin position="94"/>
        <end position="115"/>
    </location>
</feature>
<dbReference type="EMBL" id="BARU01007332">
    <property type="protein sequence ID" value="GAH44110.1"/>
    <property type="molecule type" value="Genomic_DNA"/>
</dbReference>
<proteinExistence type="predicted"/>
<feature type="compositionally biased region" description="Basic and acidic residues" evidence="1">
    <location>
        <begin position="37"/>
        <end position="46"/>
    </location>
</feature>
<dbReference type="AlphaFoldDB" id="X1GH18"/>
<evidence type="ECO:0000256" key="1">
    <source>
        <dbReference type="SAM" id="MobiDB-lite"/>
    </source>
</evidence>
<gene>
    <name evidence="2" type="ORF">S03H2_14449</name>
</gene>
<feature type="compositionally biased region" description="Basic and acidic residues" evidence="1">
    <location>
        <begin position="52"/>
        <end position="65"/>
    </location>
</feature>
<sequence length="184" mass="21125">VIKSLRDMVEKKGRAISDDTYSKLKSAIEALTKLMEKADKEREKKDSKNKKGKGDDTEMTDQEVKKLKDEILGELTTKIEEQLEPLSEALKALIPEKKEEGDKGKAEKKDEKVDPNDVETLTKTIKRLQEEIEKYKEEKKGKSTSLKGQDGAGDKKDYTYKKQMDELGRDGFGRRIKKKEEKKE</sequence>
<evidence type="ECO:0000313" key="2">
    <source>
        <dbReference type="EMBL" id="GAH44110.1"/>
    </source>
</evidence>
<feature type="non-terminal residue" evidence="2">
    <location>
        <position position="1"/>
    </location>
</feature>
<accession>X1GH18</accession>
<feature type="region of interest" description="Disordered" evidence="1">
    <location>
        <begin position="90"/>
        <end position="122"/>
    </location>
</feature>
<reference evidence="2" key="1">
    <citation type="journal article" date="2014" name="Front. Microbiol.">
        <title>High frequency of phylogenetically diverse reductive dehalogenase-homologous genes in deep subseafloor sedimentary metagenomes.</title>
        <authorList>
            <person name="Kawai M."/>
            <person name="Futagami T."/>
            <person name="Toyoda A."/>
            <person name="Takaki Y."/>
            <person name="Nishi S."/>
            <person name="Hori S."/>
            <person name="Arai W."/>
            <person name="Tsubouchi T."/>
            <person name="Morono Y."/>
            <person name="Uchiyama I."/>
            <person name="Ito T."/>
            <person name="Fujiyama A."/>
            <person name="Inagaki F."/>
            <person name="Takami H."/>
        </authorList>
    </citation>
    <scope>NUCLEOTIDE SEQUENCE</scope>
    <source>
        <strain evidence="2">Expedition CK06-06</strain>
    </source>
</reference>
<name>X1GH18_9ZZZZ</name>
<feature type="region of interest" description="Disordered" evidence="1">
    <location>
        <begin position="134"/>
        <end position="184"/>
    </location>
</feature>
<feature type="compositionally biased region" description="Basic and acidic residues" evidence="1">
    <location>
        <begin position="152"/>
        <end position="184"/>
    </location>
</feature>
<organism evidence="2">
    <name type="scientific">marine sediment metagenome</name>
    <dbReference type="NCBI Taxonomy" id="412755"/>
    <lineage>
        <taxon>unclassified sequences</taxon>
        <taxon>metagenomes</taxon>
        <taxon>ecological metagenomes</taxon>
    </lineage>
</organism>
<protein>
    <submittedName>
        <fullName evidence="2">Uncharacterized protein</fullName>
    </submittedName>
</protein>
<feature type="region of interest" description="Disordered" evidence="1">
    <location>
        <begin position="37"/>
        <end position="65"/>
    </location>
</feature>
<comment type="caution">
    <text evidence="2">The sequence shown here is derived from an EMBL/GenBank/DDBJ whole genome shotgun (WGS) entry which is preliminary data.</text>
</comment>